<evidence type="ECO:0000256" key="4">
    <source>
        <dbReference type="ARBA" id="ARBA00022490"/>
    </source>
</evidence>
<dbReference type="SUPFAM" id="SSF46955">
    <property type="entry name" value="Putative DNA-binding domain"/>
    <property type="match status" value="1"/>
</dbReference>
<dbReference type="InterPro" id="IPR009061">
    <property type="entry name" value="DNA-bd_dom_put_sf"/>
</dbReference>
<dbReference type="InterPro" id="IPR005121">
    <property type="entry name" value="Fdx_antiC-bd"/>
</dbReference>
<dbReference type="InterPro" id="IPR045060">
    <property type="entry name" value="Phe-tRNA-ligase_IIc_bsu"/>
</dbReference>
<keyword evidence="6 15" id="KW-0436">Ligase</keyword>
<dbReference type="NCBIfam" id="TIGR00472">
    <property type="entry name" value="pheT_bact"/>
    <property type="match status" value="1"/>
</dbReference>
<dbReference type="FunFam" id="3.50.40.10:FF:000001">
    <property type="entry name" value="Phenylalanine--tRNA ligase beta subunit"/>
    <property type="match status" value="1"/>
</dbReference>
<evidence type="ECO:0000256" key="6">
    <source>
        <dbReference type="ARBA" id="ARBA00022598"/>
    </source>
</evidence>
<dbReference type="HAMAP" id="MF_00283">
    <property type="entry name" value="Phe_tRNA_synth_beta1"/>
    <property type="match status" value="1"/>
</dbReference>
<keyword evidence="7 15" id="KW-0479">Metal-binding</keyword>
<reference evidence="20" key="1">
    <citation type="submission" date="2018-05" db="EMBL/GenBank/DDBJ databases">
        <authorList>
            <person name="Lanie J.A."/>
            <person name="Ng W.-L."/>
            <person name="Kazmierczak K.M."/>
            <person name="Andrzejewski T.M."/>
            <person name="Davidsen T.M."/>
            <person name="Wayne K.J."/>
            <person name="Tettelin H."/>
            <person name="Glass J.I."/>
            <person name="Rusch D."/>
            <person name="Podicherti R."/>
            <person name="Tsui H.-C.T."/>
            <person name="Winkler M.E."/>
        </authorList>
    </citation>
    <scope>NUCLEOTIDE SEQUENCE</scope>
    <source>
        <strain evidence="20">KNB</strain>
    </source>
</reference>
<dbReference type="PROSITE" id="PS51447">
    <property type="entry name" value="FDX_ACB"/>
    <property type="match status" value="1"/>
</dbReference>
<dbReference type="EMBL" id="LS423452">
    <property type="protein sequence ID" value="SPS05293.1"/>
    <property type="molecule type" value="Genomic_DNA"/>
</dbReference>
<evidence type="ECO:0000259" key="18">
    <source>
        <dbReference type="PROSITE" id="PS51447"/>
    </source>
</evidence>
<dbReference type="Pfam" id="PF03483">
    <property type="entry name" value="B3_4"/>
    <property type="match status" value="1"/>
</dbReference>
<dbReference type="SMART" id="SM00896">
    <property type="entry name" value="FDX-ACB"/>
    <property type="match status" value="1"/>
</dbReference>
<dbReference type="InterPro" id="IPR005147">
    <property type="entry name" value="tRNA_synthase_B5-dom"/>
</dbReference>
<dbReference type="InterPro" id="IPR004532">
    <property type="entry name" value="Phe-tRNA-ligase_IIc_bsu_bact"/>
</dbReference>
<dbReference type="InterPro" id="IPR045864">
    <property type="entry name" value="aa-tRNA-synth_II/BPL/LPL"/>
</dbReference>
<keyword evidence="12 15" id="KW-0648">Protein biosynthesis</keyword>
<feature type="binding site" evidence="15">
    <location>
        <position position="452"/>
    </location>
    <ligand>
        <name>Mg(2+)</name>
        <dbReference type="ChEBI" id="CHEBI:18420"/>
        <note>shared with alpha subunit</note>
    </ligand>
</feature>
<evidence type="ECO:0000256" key="9">
    <source>
        <dbReference type="ARBA" id="ARBA00022840"/>
    </source>
</evidence>
<dbReference type="PANTHER" id="PTHR10947">
    <property type="entry name" value="PHENYLALANYL-TRNA SYNTHETASE BETA CHAIN AND LEUCINE-RICH REPEAT-CONTAINING PROTEIN 47"/>
    <property type="match status" value="1"/>
</dbReference>
<evidence type="ECO:0000256" key="2">
    <source>
        <dbReference type="ARBA" id="ARBA00008653"/>
    </source>
</evidence>
<accession>A0A2X0QT39</accession>
<comment type="catalytic activity">
    <reaction evidence="14 15">
        <text>tRNA(Phe) + L-phenylalanine + ATP = L-phenylalanyl-tRNA(Phe) + AMP + diphosphate + H(+)</text>
        <dbReference type="Rhea" id="RHEA:19413"/>
        <dbReference type="Rhea" id="RHEA-COMP:9668"/>
        <dbReference type="Rhea" id="RHEA-COMP:9699"/>
        <dbReference type="ChEBI" id="CHEBI:15378"/>
        <dbReference type="ChEBI" id="CHEBI:30616"/>
        <dbReference type="ChEBI" id="CHEBI:33019"/>
        <dbReference type="ChEBI" id="CHEBI:58095"/>
        <dbReference type="ChEBI" id="CHEBI:78442"/>
        <dbReference type="ChEBI" id="CHEBI:78531"/>
        <dbReference type="ChEBI" id="CHEBI:456215"/>
        <dbReference type="EC" id="6.1.1.20"/>
    </reaction>
</comment>
<evidence type="ECO:0000256" key="11">
    <source>
        <dbReference type="ARBA" id="ARBA00022884"/>
    </source>
</evidence>
<dbReference type="InterPro" id="IPR036690">
    <property type="entry name" value="Fdx_antiC-bd_sf"/>
</dbReference>
<dbReference type="AlphaFoldDB" id="A0A2X0QT39"/>
<organism evidence="20">
    <name type="scientific">Candidatus Nitrotoga fabula</name>
    <dbReference type="NCBI Taxonomy" id="2182327"/>
    <lineage>
        <taxon>Bacteria</taxon>
        <taxon>Pseudomonadati</taxon>
        <taxon>Pseudomonadota</taxon>
        <taxon>Betaproteobacteria</taxon>
        <taxon>Nitrosomonadales</taxon>
        <taxon>Gallionellaceae</taxon>
        <taxon>Candidatus Nitrotoga</taxon>
    </lineage>
</organism>
<name>A0A2X0QT39_9PROT</name>
<evidence type="ECO:0000313" key="20">
    <source>
        <dbReference type="EMBL" id="SPS05293.1"/>
    </source>
</evidence>
<evidence type="ECO:0000256" key="3">
    <source>
        <dbReference type="ARBA" id="ARBA00011209"/>
    </source>
</evidence>
<keyword evidence="4 15" id="KW-0963">Cytoplasm</keyword>
<dbReference type="GO" id="GO:0004826">
    <property type="term" value="F:phenylalanine-tRNA ligase activity"/>
    <property type="evidence" value="ECO:0007669"/>
    <property type="project" value="UniProtKB-UniRule"/>
</dbReference>
<dbReference type="PANTHER" id="PTHR10947:SF0">
    <property type="entry name" value="PHENYLALANINE--TRNA LIGASE BETA SUBUNIT"/>
    <property type="match status" value="1"/>
</dbReference>
<dbReference type="Gene3D" id="2.40.50.140">
    <property type="entry name" value="Nucleic acid-binding proteins"/>
    <property type="match status" value="1"/>
</dbReference>
<protein>
    <recommendedName>
        <fullName evidence="15">Phenylalanine--tRNA ligase beta subunit</fullName>
        <ecNumber evidence="15">6.1.1.20</ecNumber>
    </recommendedName>
    <alternativeName>
        <fullName evidence="15">Phenylalanyl-tRNA synthetase beta subunit</fullName>
        <shortName evidence="15">PheRS</shortName>
    </alternativeName>
</protein>
<dbReference type="EC" id="6.1.1.20" evidence="15"/>
<dbReference type="GO" id="GO:0006432">
    <property type="term" value="P:phenylalanyl-tRNA aminoacylation"/>
    <property type="evidence" value="ECO:0007669"/>
    <property type="project" value="UniProtKB-UniRule"/>
</dbReference>
<sequence length="783" mass="86223">MKFSENWLRTWINPSLTSHELSHKLTMAGLEVEALELVSPAFNQVVVAEVLEVVRHPNADRLNVCQVDVGEAMPVSIVCGASNVAVGIKVPCARIGAELPGGLVIKQAKVRKVESNGMLCSADELGLSGAGPGLLVLPEDAPVGRLLREYLDLDDMLFTVKLTPNRSDCLSIVGIAREVAAMTGGVLNALEVEPSGIDIAESVMVSVDAPEACPLYCGRIVRGVNGAAKTPSWMVRRLERSGLRSINAIVDITNYVMIELGQPLHAYNLEKVAGNVTVRFACMNEELVLLNDQKVILRDDMLVIADDARPLALAGIMGGTESSVQIDTRDVFLESAFFIPDAVVGKARRLNISTDSAYRFERGVDFSVTRPALERATNLLLEICGGQAGIVTEVKGELPARDPIRLRTSRVERVLGIPIDNDGIAALLQCMHLQFALKDDDFYVIPPSFRFDILLEVDLIEEIARLIGYDNILVRPSQTPARMILEQETLRPVSRLRQIMVARDYQETISYAFHDADVEKNLCGNARPVTLKNPISSQMTVMRSSLLGGLIGALRINLTHKQSRVRLFETGVCFSGEEYSQQEKFGGLCYGAQFPEQWGVETRTVDFYDVKADVEALFFPAQIIFHASPHPASHPGRSAEILLDGNTVGWIGELHPQWLQQYEILKSVVWFEVDLHALTTVNLPRARDISKFPPVRRDIAVIVDESVTVQSLINAMQSSNIPYVVEIGLFDLYRGASVGDGKKSLAFRVLLQDTQKTLTDSEIEQSIALLIAVLQQQRAQLRI</sequence>
<comment type="cofactor">
    <cofactor evidence="15">
        <name>Mg(2+)</name>
        <dbReference type="ChEBI" id="CHEBI:18420"/>
    </cofactor>
    <text evidence="15">Binds 2 magnesium ions per tetramer.</text>
</comment>
<proteinExistence type="inferred from homology"/>
<dbReference type="InterPro" id="IPR041616">
    <property type="entry name" value="PheRS_beta_core"/>
</dbReference>
<dbReference type="FunFam" id="3.30.70.380:FF:000001">
    <property type="entry name" value="Phenylalanine--tRNA ligase beta subunit"/>
    <property type="match status" value="1"/>
</dbReference>
<dbReference type="Gene3D" id="3.30.70.380">
    <property type="entry name" value="Ferrodoxin-fold anticodon-binding domain"/>
    <property type="match status" value="1"/>
</dbReference>
<evidence type="ECO:0000256" key="5">
    <source>
        <dbReference type="ARBA" id="ARBA00022555"/>
    </source>
</evidence>
<evidence type="ECO:0000256" key="1">
    <source>
        <dbReference type="ARBA" id="ARBA00004496"/>
    </source>
</evidence>
<dbReference type="Pfam" id="PF17759">
    <property type="entry name" value="tRNA_synthFbeta"/>
    <property type="match status" value="1"/>
</dbReference>
<feature type="domain" description="FDX-ACB" evidence="18">
    <location>
        <begin position="690"/>
        <end position="782"/>
    </location>
</feature>
<comment type="subcellular location">
    <subcellularLocation>
        <location evidence="1 15">Cytoplasm</location>
    </subcellularLocation>
</comment>
<keyword evidence="5 16" id="KW-0820">tRNA-binding</keyword>
<dbReference type="Gene3D" id="3.30.930.10">
    <property type="entry name" value="Bira Bifunctional Protein, Domain 2"/>
    <property type="match status" value="1"/>
</dbReference>
<dbReference type="InterPro" id="IPR002547">
    <property type="entry name" value="tRNA-bd_dom"/>
</dbReference>
<dbReference type="Pfam" id="PF03147">
    <property type="entry name" value="FDX-ACB"/>
    <property type="match status" value="1"/>
</dbReference>
<dbReference type="CDD" id="cd02796">
    <property type="entry name" value="tRNA_bind_bactPheRS"/>
    <property type="match status" value="1"/>
</dbReference>
<dbReference type="Gene3D" id="3.50.40.10">
    <property type="entry name" value="Phenylalanyl-trna Synthetase, Chain B, domain 3"/>
    <property type="match status" value="1"/>
</dbReference>
<dbReference type="SUPFAM" id="SSF56037">
    <property type="entry name" value="PheT/TilS domain"/>
    <property type="match status" value="1"/>
</dbReference>
<evidence type="ECO:0000256" key="12">
    <source>
        <dbReference type="ARBA" id="ARBA00022917"/>
    </source>
</evidence>
<dbReference type="SUPFAM" id="SSF55681">
    <property type="entry name" value="Class II aaRS and biotin synthetases"/>
    <property type="match status" value="1"/>
</dbReference>
<dbReference type="FunFam" id="2.40.50.140:FF:000045">
    <property type="entry name" value="Phenylalanine--tRNA ligase beta subunit"/>
    <property type="match status" value="1"/>
</dbReference>
<dbReference type="InterPro" id="IPR033714">
    <property type="entry name" value="tRNA_bind_bactPheRS"/>
</dbReference>
<dbReference type="SMART" id="SM00874">
    <property type="entry name" value="B5"/>
    <property type="match status" value="1"/>
</dbReference>
<gene>
    <name evidence="15 20" type="primary">pheT</name>
    <name evidence="20" type="ORF">NITFAB_0883</name>
</gene>
<evidence type="ECO:0000256" key="16">
    <source>
        <dbReference type="PROSITE-ProRule" id="PRU00209"/>
    </source>
</evidence>
<dbReference type="InterPro" id="IPR020825">
    <property type="entry name" value="Phe-tRNA_synthase-like_B3/B4"/>
</dbReference>
<keyword evidence="13 15" id="KW-0030">Aminoacyl-tRNA synthetase</keyword>
<feature type="binding site" evidence="15">
    <location>
        <position position="462"/>
    </location>
    <ligand>
        <name>Mg(2+)</name>
        <dbReference type="ChEBI" id="CHEBI:18420"/>
        <note>shared with alpha subunit</note>
    </ligand>
</feature>
<evidence type="ECO:0000256" key="13">
    <source>
        <dbReference type="ARBA" id="ARBA00023146"/>
    </source>
</evidence>
<feature type="domain" description="B5" evidence="19">
    <location>
        <begin position="399"/>
        <end position="474"/>
    </location>
</feature>
<dbReference type="CDD" id="cd00769">
    <property type="entry name" value="PheRS_beta_core"/>
    <property type="match status" value="1"/>
</dbReference>
<dbReference type="Pfam" id="PF03484">
    <property type="entry name" value="B5"/>
    <property type="match status" value="1"/>
</dbReference>
<comment type="similarity">
    <text evidence="2 15">Belongs to the phenylalanyl-tRNA synthetase beta subunit family. Type 1 subfamily.</text>
</comment>
<feature type="binding site" evidence="15">
    <location>
        <position position="461"/>
    </location>
    <ligand>
        <name>Mg(2+)</name>
        <dbReference type="ChEBI" id="CHEBI:18420"/>
        <note>shared with alpha subunit</note>
    </ligand>
</feature>
<keyword evidence="9 15" id="KW-0067">ATP-binding</keyword>
<feature type="domain" description="TRNA-binding" evidence="17">
    <location>
        <begin position="39"/>
        <end position="148"/>
    </location>
</feature>
<dbReference type="Gene3D" id="3.30.56.10">
    <property type="match status" value="2"/>
</dbReference>
<dbReference type="SUPFAM" id="SSF54991">
    <property type="entry name" value="Anticodon-binding domain of PheRS"/>
    <property type="match status" value="1"/>
</dbReference>
<evidence type="ECO:0000256" key="15">
    <source>
        <dbReference type="HAMAP-Rule" id="MF_00283"/>
    </source>
</evidence>
<dbReference type="NCBIfam" id="NF045760">
    <property type="entry name" value="YtpR"/>
    <property type="match status" value="1"/>
</dbReference>
<dbReference type="SMART" id="SM00873">
    <property type="entry name" value="B3_4"/>
    <property type="match status" value="1"/>
</dbReference>
<dbReference type="GO" id="GO:0005524">
    <property type="term" value="F:ATP binding"/>
    <property type="evidence" value="ECO:0007669"/>
    <property type="project" value="UniProtKB-UniRule"/>
</dbReference>
<evidence type="ECO:0000256" key="10">
    <source>
        <dbReference type="ARBA" id="ARBA00022842"/>
    </source>
</evidence>
<dbReference type="GO" id="GO:0009328">
    <property type="term" value="C:phenylalanine-tRNA ligase complex"/>
    <property type="evidence" value="ECO:0007669"/>
    <property type="project" value="TreeGrafter"/>
</dbReference>
<evidence type="ECO:0000256" key="14">
    <source>
        <dbReference type="ARBA" id="ARBA00049255"/>
    </source>
</evidence>
<evidence type="ECO:0000256" key="8">
    <source>
        <dbReference type="ARBA" id="ARBA00022741"/>
    </source>
</evidence>
<dbReference type="InterPro" id="IPR005146">
    <property type="entry name" value="B3/B4_tRNA-bd"/>
</dbReference>
<dbReference type="GO" id="GO:0000049">
    <property type="term" value="F:tRNA binding"/>
    <property type="evidence" value="ECO:0007669"/>
    <property type="project" value="UniProtKB-UniRule"/>
</dbReference>
<keyword evidence="8 15" id="KW-0547">Nucleotide-binding</keyword>
<dbReference type="GO" id="GO:0000287">
    <property type="term" value="F:magnesium ion binding"/>
    <property type="evidence" value="ECO:0007669"/>
    <property type="project" value="UniProtKB-UniRule"/>
</dbReference>
<dbReference type="InterPro" id="IPR012340">
    <property type="entry name" value="NA-bd_OB-fold"/>
</dbReference>
<dbReference type="PROSITE" id="PS50886">
    <property type="entry name" value="TRBD"/>
    <property type="match status" value="1"/>
</dbReference>
<feature type="binding site" evidence="15">
    <location>
        <position position="458"/>
    </location>
    <ligand>
        <name>Mg(2+)</name>
        <dbReference type="ChEBI" id="CHEBI:18420"/>
        <note>shared with alpha subunit</note>
    </ligand>
</feature>
<dbReference type="PROSITE" id="PS51483">
    <property type="entry name" value="B5"/>
    <property type="match status" value="1"/>
</dbReference>
<keyword evidence="11 16" id="KW-0694">RNA-binding</keyword>
<dbReference type="Pfam" id="PF01588">
    <property type="entry name" value="tRNA_bind"/>
    <property type="match status" value="1"/>
</dbReference>
<comment type="subunit">
    <text evidence="3 15">Tetramer of two alpha and two beta subunits.</text>
</comment>
<evidence type="ECO:0000259" key="19">
    <source>
        <dbReference type="PROSITE" id="PS51483"/>
    </source>
</evidence>
<evidence type="ECO:0000256" key="7">
    <source>
        <dbReference type="ARBA" id="ARBA00022723"/>
    </source>
</evidence>
<keyword evidence="10 15" id="KW-0460">Magnesium</keyword>
<evidence type="ECO:0000259" key="17">
    <source>
        <dbReference type="PROSITE" id="PS50886"/>
    </source>
</evidence>
<dbReference type="SUPFAM" id="SSF50249">
    <property type="entry name" value="Nucleic acid-binding proteins"/>
    <property type="match status" value="1"/>
</dbReference>